<dbReference type="OrthoDB" id="9786526at2"/>
<dbReference type="GO" id="GO:0003700">
    <property type="term" value="F:DNA-binding transcription factor activity"/>
    <property type="evidence" value="ECO:0007669"/>
    <property type="project" value="InterPro"/>
</dbReference>
<dbReference type="SUPFAM" id="SSF53850">
    <property type="entry name" value="Periplasmic binding protein-like II"/>
    <property type="match status" value="1"/>
</dbReference>
<comment type="similarity">
    <text evidence="1">Belongs to the LysR transcriptional regulatory family.</text>
</comment>
<accession>A0A3L7A3C6</accession>
<dbReference type="PANTHER" id="PTHR30537:SF5">
    <property type="entry name" value="HTH-TYPE TRANSCRIPTIONAL ACTIVATOR TTDR-RELATED"/>
    <property type="match status" value="1"/>
</dbReference>
<evidence type="ECO:0000256" key="2">
    <source>
        <dbReference type="ARBA" id="ARBA00023015"/>
    </source>
</evidence>
<evidence type="ECO:0000256" key="1">
    <source>
        <dbReference type="ARBA" id="ARBA00009437"/>
    </source>
</evidence>
<dbReference type="Gene3D" id="3.40.190.290">
    <property type="match status" value="1"/>
</dbReference>
<dbReference type="AlphaFoldDB" id="A0A3L7A3C6"/>
<dbReference type="FunFam" id="1.10.10.10:FF:000001">
    <property type="entry name" value="LysR family transcriptional regulator"/>
    <property type="match status" value="1"/>
</dbReference>
<keyword evidence="4" id="KW-0804">Transcription</keyword>
<dbReference type="PROSITE" id="PS50931">
    <property type="entry name" value="HTH_LYSR"/>
    <property type="match status" value="1"/>
</dbReference>
<dbReference type="InterPro" id="IPR005119">
    <property type="entry name" value="LysR_subst-bd"/>
</dbReference>
<dbReference type="InterPro" id="IPR058163">
    <property type="entry name" value="LysR-type_TF_proteobact-type"/>
</dbReference>
<keyword evidence="7" id="KW-1185">Reference proteome</keyword>
<protein>
    <submittedName>
        <fullName evidence="6">LysR family transcriptional regulator</fullName>
    </submittedName>
</protein>
<dbReference type="Pfam" id="PF03466">
    <property type="entry name" value="LysR_substrate"/>
    <property type="match status" value="1"/>
</dbReference>
<name>A0A3L7A3C6_9HYPH</name>
<evidence type="ECO:0000259" key="5">
    <source>
        <dbReference type="PROSITE" id="PS50931"/>
    </source>
</evidence>
<dbReference type="SUPFAM" id="SSF46785">
    <property type="entry name" value="Winged helix' DNA-binding domain"/>
    <property type="match status" value="1"/>
</dbReference>
<dbReference type="InterPro" id="IPR036390">
    <property type="entry name" value="WH_DNA-bd_sf"/>
</dbReference>
<evidence type="ECO:0000256" key="4">
    <source>
        <dbReference type="ARBA" id="ARBA00023163"/>
    </source>
</evidence>
<organism evidence="6 7">
    <name type="scientific">Xanthobacter tagetidis</name>
    <dbReference type="NCBI Taxonomy" id="60216"/>
    <lineage>
        <taxon>Bacteria</taxon>
        <taxon>Pseudomonadati</taxon>
        <taxon>Pseudomonadota</taxon>
        <taxon>Alphaproteobacteria</taxon>
        <taxon>Hyphomicrobiales</taxon>
        <taxon>Xanthobacteraceae</taxon>
        <taxon>Xanthobacter</taxon>
    </lineage>
</organism>
<dbReference type="RefSeq" id="WP_121624776.1">
    <property type="nucleotide sequence ID" value="NZ_JACIIW010000010.1"/>
</dbReference>
<keyword evidence="3" id="KW-0238">DNA-binding</keyword>
<dbReference type="GO" id="GO:0003677">
    <property type="term" value="F:DNA binding"/>
    <property type="evidence" value="ECO:0007669"/>
    <property type="project" value="UniProtKB-KW"/>
</dbReference>
<dbReference type="InterPro" id="IPR000847">
    <property type="entry name" value="LysR_HTH_N"/>
</dbReference>
<evidence type="ECO:0000313" key="6">
    <source>
        <dbReference type="EMBL" id="RLP74614.1"/>
    </source>
</evidence>
<proteinExistence type="inferred from homology"/>
<dbReference type="CDD" id="cd08422">
    <property type="entry name" value="PBP2_CrgA_like"/>
    <property type="match status" value="1"/>
</dbReference>
<reference evidence="6 7" key="1">
    <citation type="submission" date="2018-10" db="EMBL/GenBank/DDBJ databases">
        <title>Xanthobacter tagetidis genome sequencing and assembly.</title>
        <authorList>
            <person name="Maclea K.S."/>
            <person name="Goen A.E."/>
            <person name="Fatima S.A."/>
        </authorList>
    </citation>
    <scope>NUCLEOTIDE SEQUENCE [LARGE SCALE GENOMIC DNA]</scope>
    <source>
        <strain evidence="6 7">ATCC 700314</strain>
    </source>
</reference>
<dbReference type="Proteomes" id="UP000269692">
    <property type="component" value="Unassembled WGS sequence"/>
</dbReference>
<comment type="caution">
    <text evidence="6">The sequence shown here is derived from an EMBL/GenBank/DDBJ whole genome shotgun (WGS) entry which is preliminary data.</text>
</comment>
<evidence type="ECO:0000313" key="7">
    <source>
        <dbReference type="Proteomes" id="UP000269692"/>
    </source>
</evidence>
<dbReference type="PANTHER" id="PTHR30537">
    <property type="entry name" value="HTH-TYPE TRANSCRIPTIONAL REGULATOR"/>
    <property type="match status" value="1"/>
</dbReference>
<gene>
    <name evidence="6" type="ORF">D9R14_18225</name>
</gene>
<evidence type="ECO:0000256" key="3">
    <source>
        <dbReference type="ARBA" id="ARBA00023125"/>
    </source>
</evidence>
<dbReference type="EMBL" id="RCTF01000018">
    <property type="protein sequence ID" value="RLP74614.1"/>
    <property type="molecule type" value="Genomic_DNA"/>
</dbReference>
<sequence length="303" mass="33270">MGTDRLQEIEAFVQIAKSGTFSAAGRALGLSPSAVSKLVARLEKRFGARLFNRTTHAVRLSHEGEALLHRATRVMDAMRETDRLIDTFSAAPSGQIRVYCLPSFALSQLAPIIPEFLLLHPQVRLDIQLGAEKIDLVEADVDVLLRLGYGHDSTLVSRKIAESGWTVCAAPSYLAARGVPAVPADLVGHNCLNFSVRTRAIVWTFQSQDVPAGITGNATANQAPMLRELALRGVGIIRVADFVVADDIRSGALVHLLPEFTVSAREPLFALYQRQPEQSLRIRTFVDFLCQKFARNPWHLPPS</sequence>
<keyword evidence="2" id="KW-0805">Transcription regulation</keyword>
<dbReference type="InterPro" id="IPR036388">
    <property type="entry name" value="WH-like_DNA-bd_sf"/>
</dbReference>
<feature type="domain" description="HTH lysR-type" evidence="5">
    <location>
        <begin position="4"/>
        <end position="61"/>
    </location>
</feature>
<dbReference type="Pfam" id="PF00126">
    <property type="entry name" value="HTH_1"/>
    <property type="match status" value="1"/>
</dbReference>
<dbReference type="PRINTS" id="PR00039">
    <property type="entry name" value="HTHLYSR"/>
</dbReference>
<dbReference type="Gene3D" id="1.10.10.10">
    <property type="entry name" value="Winged helix-like DNA-binding domain superfamily/Winged helix DNA-binding domain"/>
    <property type="match status" value="1"/>
</dbReference>